<evidence type="ECO:0000256" key="8">
    <source>
        <dbReference type="ARBA" id="ARBA00023136"/>
    </source>
</evidence>
<comment type="caution">
    <text evidence="10">Lacks conserved residue(s) required for the propagation of feature annotation.</text>
</comment>
<keyword evidence="7 10" id="KW-1133">Transmembrane helix</keyword>
<keyword evidence="8 10" id="KW-0472">Membrane</keyword>
<name>A0A0G4MI52_VERLO</name>
<accession>A0A0G4MI52</accession>
<sequence length="91" mass="9612">MGAQESIGDDSDLTTFLATPSSVTTDEVTGAVQYVVDKIRNHIVTEALISTGILLVYVIIVLIGVIRALVGMAMPDKGRGEGGMRYTGDAR</sequence>
<comment type="similarity">
    <text evidence="3 10">Belongs to the PRM1 family.</text>
</comment>
<evidence type="ECO:0000256" key="6">
    <source>
        <dbReference type="ARBA" id="ARBA00022971"/>
    </source>
</evidence>
<dbReference type="PANTHER" id="PTHR31030">
    <property type="entry name" value="PLASMA MEMBRANE FUSION PROTEIN PRM1"/>
    <property type="match status" value="1"/>
</dbReference>
<dbReference type="EMBL" id="CVQH01022595">
    <property type="protein sequence ID" value="CRK33695.1"/>
    <property type="molecule type" value="Genomic_DNA"/>
</dbReference>
<keyword evidence="5 10" id="KW-0812">Transmembrane</keyword>
<dbReference type="Proteomes" id="UP000044602">
    <property type="component" value="Unassembled WGS sequence"/>
</dbReference>
<keyword evidence="4 10" id="KW-1003">Cell membrane</keyword>
<evidence type="ECO:0000256" key="4">
    <source>
        <dbReference type="ARBA" id="ARBA00022475"/>
    </source>
</evidence>
<evidence type="ECO:0000256" key="2">
    <source>
        <dbReference type="ARBA" id="ARBA00004651"/>
    </source>
</evidence>
<organism evidence="11 12">
    <name type="scientific">Verticillium longisporum</name>
    <name type="common">Verticillium dahliae var. longisporum</name>
    <dbReference type="NCBI Taxonomy" id="100787"/>
    <lineage>
        <taxon>Eukaryota</taxon>
        <taxon>Fungi</taxon>
        <taxon>Dikarya</taxon>
        <taxon>Ascomycota</taxon>
        <taxon>Pezizomycotina</taxon>
        <taxon>Sordariomycetes</taxon>
        <taxon>Hypocreomycetidae</taxon>
        <taxon>Glomerellales</taxon>
        <taxon>Plectosphaerellaceae</taxon>
        <taxon>Verticillium</taxon>
    </lineage>
</organism>
<feature type="non-terminal residue" evidence="11">
    <location>
        <position position="91"/>
    </location>
</feature>
<dbReference type="STRING" id="100787.A0A0G4MI52"/>
<feature type="transmembrane region" description="Helical" evidence="10">
    <location>
        <begin position="47"/>
        <end position="70"/>
    </location>
</feature>
<comment type="function">
    <text evidence="1 10">Involved in cell fusion during mating by stabilizing the plasma membrane fusion event.</text>
</comment>
<evidence type="ECO:0000256" key="3">
    <source>
        <dbReference type="ARBA" id="ARBA00010780"/>
    </source>
</evidence>
<keyword evidence="9" id="KW-0325">Glycoprotein</keyword>
<dbReference type="PANTHER" id="PTHR31030:SF1">
    <property type="entry name" value="PLASMA MEMBRANE FUSION PROTEIN PRM1"/>
    <property type="match status" value="1"/>
</dbReference>
<reference evidence="12" key="1">
    <citation type="submission" date="2015-05" db="EMBL/GenBank/DDBJ databases">
        <authorList>
            <person name="Fogelqvist Johan"/>
        </authorList>
    </citation>
    <scope>NUCLEOTIDE SEQUENCE [LARGE SCALE GENOMIC DNA]</scope>
</reference>
<keyword evidence="6 10" id="KW-0184">Conjugation</keyword>
<dbReference type="GO" id="GO:0032220">
    <property type="term" value="P:plasma membrane fusion involved in cytogamy"/>
    <property type="evidence" value="ECO:0007669"/>
    <property type="project" value="TreeGrafter"/>
</dbReference>
<evidence type="ECO:0000256" key="9">
    <source>
        <dbReference type="ARBA" id="ARBA00023180"/>
    </source>
</evidence>
<evidence type="ECO:0000313" key="12">
    <source>
        <dbReference type="Proteomes" id="UP000044602"/>
    </source>
</evidence>
<protein>
    <recommendedName>
        <fullName evidence="10">Plasma membrane fusion protein PRM1</fullName>
    </recommendedName>
</protein>
<evidence type="ECO:0000313" key="11">
    <source>
        <dbReference type="EMBL" id="CRK33695.1"/>
    </source>
</evidence>
<gene>
    <name evidence="11" type="ORF">BN1708_016272</name>
</gene>
<dbReference type="GO" id="GO:0043332">
    <property type="term" value="C:mating projection tip"/>
    <property type="evidence" value="ECO:0007669"/>
    <property type="project" value="UniProtKB-UniRule"/>
</dbReference>
<dbReference type="GO" id="GO:0005886">
    <property type="term" value="C:plasma membrane"/>
    <property type="evidence" value="ECO:0007669"/>
    <property type="project" value="UniProtKB-SubCell"/>
</dbReference>
<dbReference type="AlphaFoldDB" id="A0A0G4MI52"/>
<keyword evidence="12" id="KW-1185">Reference proteome</keyword>
<comment type="subcellular location">
    <subcellularLocation>
        <location evidence="2 10">Cell membrane</location>
        <topology evidence="2 10">Multi-pass membrane protein</topology>
    </subcellularLocation>
</comment>
<proteinExistence type="inferred from homology"/>
<evidence type="ECO:0000256" key="1">
    <source>
        <dbReference type="ARBA" id="ARBA00002512"/>
    </source>
</evidence>
<evidence type="ECO:0000256" key="5">
    <source>
        <dbReference type="ARBA" id="ARBA00022692"/>
    </source>
</evidence>
<evidence type="ECO:0000256" key="10">
    <source>
        <dbReference type="RuleBase" id="RU366035"/>
    </source>
</evidence>
<evidence type="ECO:0000256" key="7">
    <source>
        <dbReference type="ARBA" id="ARBA00022989"/>
    </source>
</evidence>
<dbReference type="InterPro" id="IPR026777">
    <property type="entry name" value="PRM1"/>
</dbReference>